<accession>A0A497E2Y6</accession>
<dbReference type="InterPro" id="IPR027417">
    <property type="entry name" value="P-loop_NTPase"/>
</dbReference>
<proteinExistence type="predicted"/>
<dbReference type="InterPro" id="IPR000523">
    <property type="entry name" value="Mg_chelatse_chII-like_cat_dom"/>
</dbReference>
<reference evidence="4 5" key="1">
    <citation type="submission" date="2018-06" db="EMBL/GenBank/DDBJ databases">
        <title>Extensive metabolic versatility and redundancy in microbially diverse, dynamic hydrothermal sediments.</title>
        <authorList>
            <person name="Dombrowski N."/>
            <person name="Teske A."/>
            <person name="Baker B.J."/>
        </authorList>
    </citation>
    <scope>NUCLEOTIDE SEQUENCE [LARGE SCALE GENOMIC DNA]</scope>
    <source>
        <strain evidence="4">B47_G16</strain>
    </source>
</reference>
<dbReference type="PANTHER" id="PTHR32039:SF7">
    <property type="entry name" value="COMPETENCE PROTEIN COMM"/>
    <property type="match status" value="1"/>
</dbReference>
<dbReference type="GO" id="GO:0005524">
    <property type="term" value="F:ATP binding"/>
    <property type="evidence" value="ECO:0007669"/>
    <property type="project" value="UniProtKB-KW"/>
</dbReference>
<dbReference type="PANTHER" id="PTHR32039">
    <property type="entry name" value="MAGNESIUM-CHELATASE SUBUNIT CHLI"/>
    <property type="match status" value="1"/>
</dbReference>
<evidence type="ECO:0000259" key="3">
    <source>
        <dbReference type="Pfam" id="PF01078"/>
    </source>
</evidence>
<dbReference type="EMBL" id="QMPZ01000148">
    <property type="protein sequence ID" value="RLE07700.1"/>
    <property type="molecule type" value="Genomic_DNA"/>
</dbReference>
<dbReference type="Gene3D" id="3.40.50.300">
    <property type="entry name" value="P-loop containing nucleotide triphosphate hydrolases"/>
    <property type="match status" value="1"/>
</dbReference>
<organism evidence="4 5">
    <name type="scientific">Aerophobetes bacterium</name>
    <dbReference type="NCBI Taxonomy" id="2030807"/>
    <lineage>
        <taxon>Bacteria</taxon>
        <taxon>Candidatus Aerophobota</taxon>
    </lineage>
</organism>
<dbReference type="Proteomes" id="UP000279422">
    <property type="component" value="Unassembled WGS sequence"/>
</dbReference>
<comment type="caution">
    <text evidence="4">The sequence shown here is derived from an EMBL/GenBank/DDBJ whole genome shotgun (WGS) entry which is preliminary data.</text>
</comment>
<dbReference type="InterPro" id="IPR014721">
    <property type="entry name" value="Ribsml_uS5_D2-typ_fold_subgr"/>
</dbReference>
<keyword evidence="1" id="KW-0547">Nucleotide-binding</keyword>
<dbReference type="InterPro" id="IPR020568">
    <property type="entry name" value="Ribosomal_Su5_D2-typ_SF"/>
</dbReference>
<dbReference type="InterPro" id="IPR004482">
    <property type="entry name" value="Mg_chelat-rel"/>
</dbReference>
<evidence type="ECO:0000313" key="5">
    <source>
        <dbReference type="Proteomes" id="UP000279422"/>
    </source>
</evidence>
<dbReference type="NCBIfam" id="TIGR00368">
    <property type="entry name" value="YifB family Mg chelatase-like AAA ATPase"/>
    <property type="match status" value="1"/>
</dbReference>
<name>A0A497E2Y6_UNCAE</name>
<feature type="non-terminal residue" evidence="4">
    <location>
        <position position="351"/>
    </location>
</feature>
<gene>
    <name evidence="4" type="ORF">DRJ00_07660</name>
</gene>
<keyword evidence="2" id="KW-0067">ATP-binding</keyword>
<dbReference type="Pfam" id="PF01078">
    <property type="entry name" value="Mg_chelatase"/>
    <property type="match status" value="1"/>
</dbReference>
<dbReference type="GO" id="GO:0003677">
    <property type="term" value="F:DNA binding"/>
    <property type="evidence" value="ECO:0007669"/>
    <property type="project" value="InterPro"/>
</dbReference>
<dbReference type="PRINTS" id="PR01657">
    <property type="entry name" value="MCMFAMILY"/>
</dbReference>
<evidence type="ECO:0000313" key="4">
    <source>
        <dbReference type="EMBL" id="RLE07700.1"/>
    </source>
</evidence>
<protein>
    <recommendedName>
        <fullName evidence="3">Magnesium chelatase ChlI-like catalytic domain-containing protein</fullName>
    </recommendedName>
</protein>
<dbReference type="Gene3D" id="3.30.230.10">
    <property type="match status" value="1"/>
</dbReference>
<dbReference type="Pfam" id="PF13541">
    <property type="entry name" value="ChlI"/>
    <property type="match status" value="1"/>
</dbReference>
<dbReference type="InterPro" id="IPR045006">
    <property type="entry name" value="CHLI-like"/>
</dbReference>
<feature type="domain" description="Magnesium chelatase ChlI-like catalytic" evidence="3">
    <location>
        <begin position="193"/>
        <end position="351"/>
    </location>
</feature>
<evidence type="ECO:0000256" key="2">
    <source>
        <dbReference type="ARBA" id="ARBA00022840"/>
    </source>
</evidence>
<dbReference type="SUPFAM" id="SSF52540">
    <property type="entry name" value="P-loop containing nucleoside triphosphate hydrolases"/>
    <property type="match status" value="1"/>
</dbReference>
<evidence type="ECO:0000256" key="1">
    <source>
        <dbReference type="ARBA" id="ARBA00022741"/>
    </source>
</evidence>
<dbReference type="SUPFAM" id="SSF54211">
    <property type="entry name" value="Ribosomal protein S5 domain 2-like"/>
    <property type="match status" value="1"/>
</dbReference>
<dbReference type="AlphaFoldDB" id="A0A497E2Y6"/>
<dbReference type="InterPro" id="IPR001208">
    <property type="entry name" value="MCM_dom"/>
</dbReference>
<sequence>MLAKVYTSALIGIDAYPVEVEVDLARGLPNFSIVGLPDTAVKEAKERVTAAIKNSELEFPSRRITVNLAPADIRKEGSSFDLSIAIGILKANGVIKNDELSDYFILGELSLDGGVRRVNGVLPIALKAREEKIEKIILPLPNAQEAAVVKGIKVYPVRSLLETVKFLNKEISIEPYRCNLEEALRQTSHYEVDFAEVKGQEYVKRALEVAAAGSHNILMIGPPGAGKTMLARRIPTILPDLTLEEAIETTKLHSVAGLLKPHQAIVGTRPFRAPHHSISEAGLIGGGRIPRPGEVSLSHNGVLFLDELPEFPRHVLESLRQPLEDGVVSISRALTSVSYPARFMLVAAMNP</sequence>